<dbReference type="EMBL" id="CM031811">
    <property type="protein sequence ID" value="KAG6662219.1"/>
    <property type="molecule type" value="Genomic_DNA"/>
</dbReference>
<dbReference type="Proteomes" id="UP000811609">
    <property type="component" value="Chromosome 3"/>
</dbReference>
<evidence type="ECO:0000256" key="1">
    <source>
        <dbReference type="SAM" id="MobiDB-lite"/>
    </source>
</evidence>
<protein>
    <submittedName>
        <fullName evidence="2">Uncharacterized protein</fullName>
    </submittedName>
</protein>
<accession>A0A8T1R6S9</accession>
<feature type="compositionally biased region" description="Basic and acidic residues" evidence="1">
    <location>
        <begin position="48"/>
        <end position="59"/>
    </location>
</feature>
<name>A0A8T1R6S9_CARIL</name>
<organism evidence="2 3">
    <name type="scientific">Carya illinoinensis</name>
    <name type="common">Pecan</name>
    <dbReference type="NCBI Taxonomy" id="32201"/>
    <lineage>
        <taxon>Eukaryota</taxon>
        <taxon>Viridiplantae</taxon>
        <taxon>Streptophyta</taxon>
        <taxon>Embryophyta</taxon>
        <taxon>Tracheophyta</taxon>
        <taxon>Spermatophyta</taxon>
        <taxon>Magnoliopsida</taxon>
        <taxon>eudicotyledons</taxon>
        <taxon>Gunneridae</taxon>
        <taxon>Pentapetalae</taxon>
        <taxon>rosids</taxon>
        <taxon>fabids</taxon>
        <taxon>Fagales</taxon>
        <taxon>Juglandaceae</taxon>
        <taxon>Carya</taxon>
    </lineage>
</organism>
<reference evidence="2" key="1">
    <citation type="submission" date="2020-12" db="EMBL/GenBank/DDBJ databases">
        <title>WGS assembly of Carya illinoinensis cv. Pawnee.</title>
        <authorList>
            <person name="Platts A."/>
            <person name="Shu S."/>
            <person name="Wright S."/>
            <person name="Barry K."/>
            <person name="Edger P."/>
            <person name="Pires J.C."/>
            <person name="Schmutz J."/>
        </authorList>
    </citation>
    <scope>NUCLEOTIDE SEQUENCE</scope>
    <source>
        <tissue evidence="2">Leaf</tissue>
    </source>
</reference>
<evidence type="ECO:0000313" key="3">
    <source>
        <dbReference type="Proteomes" id="UP000811609"/>
    </source>
</evidence>
<proteinExistence type="predicted"/>
<comment type="caution">
    <text evidence="2">The sequence shown here is derived from an EMBL/GenBank/DDBJ whole genome shotgun (WGS) entry which is preliminary data.</text>
</comment>
<sequence>MYHSKQLKNPFPSFSPQSQKARTDTYYKRSKIEIREQNQKKTKKERRSTRIDCQEENKSGKNLWSPSPIKKSFLHEPICMHFVEKLIERTRGCKPQCERKESTQMKLSLSLSLAVCVYYETQVRGARGNAEYSNSTLKVFLRQDFRPLEFLTIF</sequence>
<dbReference type="AlphaFoldDB" id="A0A8T1R6S9"/>
<keyword evidence="3" id="KW-1185">Reference proteome</keyword>
<feature type="compositionally biased region" description="Basic and acidic residues" evidence="1">
    <location>
        <begin position="21"/>
        <end position="39"/>
    </location>
</feature>
<evidence type="ECO:0000313" key="2">
    <source>
        <dbReference type="EMBL" id="KAG6662219.1"/>
    </source>
</evidence>
<feature type="region of interest" description="Disordered" evidence="1">
    <location>
        <begin position="1"/>
        <end position="64"/>
    </location>
</feature>
<gene>
    <name evidence="2" type="ORF">CIPAW_03G228200</name>
</gene>